<proteinExistence type="predicted"/>
<sequence length="216" mass="24540">MLTIQIPEINFPRIIQNKAEYIFNDVFGGRVAIRNVAVGIRTESDWIDKLKSSIYKIPSSDRIAVTTKIISIFANYQTDLKNSSSNESGQILDYIEEALYQLYGVLMEFGVDVRQDLFSKDESDSIHRQLNSIIDALPHNGYTESLQEIKEAINQLKDAVLLGKNSFRDKILGFLFQHTGEKILDGVWPSIVAIAHEVFTKYFPKLESLVNNLLNP</sequence>
<dbReference type="Proteomes" id="UP001501411">
    <property type="component" value="Unassembled WGS sequence"/>
</dbReference>
<gene>
    <name evidence="1" type="ORF">GCM10023231_24710</name>
</gene>
<dbReference type="RefSeq" id="WP_345232099.1">
    <property type="nucleotide sequence ID" value="NZ_BAABIQ010000036.1"/>
</dbReference>
<keyword evidence="2" id="KW-1185">Reference proteome</keyword>
<protein>
    <submittedName>
        <fullName evidence="1">Uncharacterized protein</fullName>
    </submittedName>
</protein>
<evidence type="ECO:0000313" key="1">
    <source>
        <dbReference type="EMBL" id="GAA4795349.1"/>
    </source>
</evidence>
<accession>A0ABP9BGZ8</accession>
<dbReference type="EMBL" id="BAABIQ010000036">
    <property type="protein sequence ID" value="GAA4795349.1"/>
    <property type="molecule type" value="Genomic_DNA"/>
</dbReference>
<evidence type="ECO:0000313" key="2">
    <source>
        <dbReference type="Proteomes" id="UP001501411"/>
    </source>
</evidence>
<comment type="caution">
    <text evidence="1">The sequence shown here is derived from an EMBL/GenBank/DDBJ whole genome shotgun (WGS) entry which is preliminary data.</text>
</comment>
<organism evidence="1 2">
    <name type="scientific">Olivibacter ginsenosidimutans</name>
    <dbReference type="NCBI Taxonomy" id="1176537"/>
    <lineage>
        <taxon>Bacteria</taxon>
        <taxon>Pseudomonadati</taxon>
        <taxon>Bacteroidota</taxon>
        <taxon>Sphingobacteriia</taxon>
        <taxon>Sphingobacteriales</taxon>
        <taxon>Sphingobacteriaceae</taxon>
        <taxon>Olivibacter</taxon>
    </lineage>
</organism>
<name>A0ABP9BGZ8_9SPHI</name>
<reference evidence="2" key="1">
    <citation type="journal article" date="2019" name="Int. J. Syst. Evol. Microbiol.">
        <title>The Global Catalogue of Microorganisms (GCM) 10K type strain sequencing project: providing services to taxonomists for standard genome sequencing and annotation.</title>
        <authorList>
            <consortium name="The Broad Institute Genomics Platform"/>
            <consortium name="The Broad Institute Genome Sequencing Center for Infectious Disease"/>
            <person name="Wu L."/>
            <person name="Ma J."/>
        </authorList>
    </citation>
    <scope>NUCLEOTIDE SEQUENCE [LARGE SCALE GENOMIC DNA]</scope>
    <source>
        <strain evidence="2">JCM 18200</strain>
    </source>
</reference>